<accession>A0A8S1J0P5</accession>
<dbReference type="OrthoDB" id="4062651at2759"/>
<dbReference type="GO" id="GO:0005524">
    <property type="term" value="F:ATP binding"/>
    <property type="evidence" value="ECO:0007669"/>
    <property type="project" value="InterPro"/>
</dbReference>
<dbReference type="Proteomes" id="UP000708148">
    <property type="component" value="Unassembled WGS sequence"/>
</dbReference>
<reference evidence="2" key="1">
    <citation type="submission" date="2020-12" db="EMBL/GenBank/DDBJ databases">
        <authorList>
            <person name="Iha C."/>
        </authorList>
    </citation>
    <scope>NUCLEOTIDE SEQUENCE</scope>
</reference>
<dbReference type="SUPFAM" id="SSF56112">
    <property type="entry name" value="Protein kinase-like (PK-like)"/>
    <property type="match status" value="1"/>
</dbReference>
<organism evidence="2 3">
    <name type="scientific">Ostreobium quekettii</name>
    <dbReference type="NCBI Taxonomy" id="121088"/>
    <lineage>
        <taxon>Eukaryota</taxon>
        <taxon>Viridiplantae</taxon>
        <taxon>Chlorophyta</taxon>
        <taxon>core chlorophytes</taxon>
        <taxon>Ulvophyceae</taxon>
        <taxon>TCBD clade</taxon>
        <taxon>Bryopsidales</taxon>
        <taxon>Ostreobineae</taxon>
        <taxon>Ostreobiaceae</taxon>
        <taxon>Ostreobium</taxon>
    </lineage>
</organism>
<proteinExistence type="predicted"/>
<dbReference type="PROSITE" id="PS50011">
    <property type="entry name" value="PROTEIN_KINASE_DOM"/>
    <property type="match status" value="1"/>
</dbReference>
<feature type="domain" description="Protein kinase" evidence="1">
    <location>
        <begin position="1"/>
        <end position="96"/>
    </location>
</feature>
<dbReference type="PANTHER" id="PTHR44329">
    <property type="entry name" value="SERINE/THREONINE-PROTEIN KINASE TNNI3K-RELATED"/>
    <property type="match status" value="1"/>
</dbReference>
<dbReference type="AlphaFoldDB" id="A0A8S1J0P5"/>
<dbReference type="InterPro" id="IPR000719">
    <property type="entry name" value="Prot_kinase_dom"/>
</dbReference>
<name>A0A8S1J0P5_9CHLO</name>
<dbReference type="GO" id="GO:0004674">
    <property type="term" value="F:protein serine/threonine kinase activity"/>
    <property type="evidence" value="ECO:0007669"/>
    <property type="project" value="TreeGrafter"/>
</dbReference>
<comment type="caution">
    <text evidence="2">The sequence shown here is derived from an EMBL/GenBank/DDBJ whole genome shotgun (WGS) entry which is preliminary data.</text>
</comment>
<protein>
    <recommendedName>
        <fullName evidence="1">Protein kinase domain-containing protein</fullName>
    </recommendedName>
</protein>
<sequence length="104" mass="11805">MAPEVHDEVRHSEAADVFSFGVLMYEIVSQASPYGGKGTPRAAICHMKREGQPPCRLPKDCPSWLQILMERCCLVNPRHRPTMGNVGEILRGLAWRPARYSWKK</sequence>
<dbReference type="Pfam" id="PF07714">
    <property type="entry name" value="PK_Tyr_Ser-Thr"/>
    <property type="match status" value="1"/>
</dbReference>
<keyword evidence="3" id="KW-1185">Reference proteome</keyword>
<evidence type="ECO:0000313" key="3">
    <source>
        <dbReference type="Proteomes" id="UP000708148"/>
    </source>
</evidence>
<dbReference type="InterPro" id="IPR001245">
    <property type="entry name" value="Ser-Thr/Tyr_kinase_cat_dom"/>
</dbReference>
<evidence type="ECO:0000259" key="1">
    <source>
        <dbReference type="PROSITE" id="PS50011"/>
    </source>
</evidence>
<dbReference type="InterPro" id="IPR011009">
    <property type="entry name" value="Kinase-like_dom_sf"/>
</dbReference>
<dbReference type="EMBL" id="CAJHUC010001415">
    <property type="protein sequence ID" value="CAD7701037.1"/>
    <property type="molecule type" value="Genomic_DNA"/>
</dbReference>
<evidence type="ECO:0000313" key="2">
    <source>
        <dbReference type="EMBL" id="CAD7701037.1"/>
    </source>
</evidence>
<dbReference type="InterPro" id="IPR051681">
    <property type="entry name" value="Ser/Thr_Kinases-Pseudokinases"/>
</dbReference>
<gene>
    <name evidence="2" type="ORF">OSTQU699_LOCUS6396</name>
</gene>
<dbReference type="Gene3D" id="1.10.510.10">
    <property type="entry name" value="Transferase(Phosphotransferase) domain 1"/>
    <property type="match status" value="1"/>
</dbReference>